<dbReference type="PANTHER" id="PTHR38479:SF2">
    <property type="entry name" value="WINGED HELIX DNA-BINDING DOMAIN-CONTAINING PROTEIN"/>
    <property type="match status" value="1"/>
</dbReference>
<sequence length="426" mass="45357">METRRSPGRHAGTLSEHDLRHLRLASQLLVTAGPGQNAGSSHNAGSSQDAGSGRPAETVRRLLAVQAQNLAGAFWSVGQRTPGTTLGGVEADMAAGVVVLTWPMRGTLHLVHADDAEWLLPLLAPRAAAGRGKLWRDAGLTDAVFDRAAAVLSEALTDGPQTRPEVLGILERAGISSEGQRGSHLLRHLAERRVIIFGPRRGKTQTFMRYEDLIVVGGTEFGRDESLRLLALRYMRGHGPATEQDLAWWTGLTLRDARTAVALAAPDLAAVAVADRLYYLDRDVLAGYEGSGCIGPGHSGPEEASGGESSPAIHFLPGFDEFHIGYADRQLILAPEHQVLVGPGKNGLFRAPVIIDGIIAGIWSAEGRKGQVDVDVVVFAGSSGADPLSRQAEALRLESLTRGARAAADAYGNFLGREIEVQVRRS</sequence>
<keyword evidence="3" id="KW-1185">Reference proteome</keyword>
<dbReference type="PANTHER" id="PTHR38479">
    <property type="entry name" value="LMO0824 PROTEIN"/>
    <property type="match status" value="1"/>
</dbReference>
<dbReference type="RefSeq" id="WP_342024808.1">
    <property type="nucleotide sequence ID" value="NZ_CP151657.1"/>
</dbReference>
<dbReference type="InterPro" id="IPR009351">
    <property type="entry name" value="AlkZ-like"/>
</dbReference>
<protein>
    <submittedName>
        <fullName evidence="2">Winged helix DNA-binding domain-containing protein</fullName>
    </submittedName>
</protein>
<dbReference type="EMBL" id="CP151657">
    <property type="protein sequence ID" value="WZP17213.1"/>
    <property type="molecule type" value="Genomic_DNA"/>
</dbReference>
<organism evidence="2 3">
    <name type="scientific">Arthrobacter citreus</name>
    <dbReference type="NCBI Taxonomy" id="1670"/>
    <lineage>
        <taxon>Bacteria</taxon>
        <taxon>Bacillati</taxon>
        <taxon>Actinomycetota</taxon>
        <taxon>Actinomycetes</taxon>
        <taxon>Micrococcales</taxon>
        <taxon>Micrococcaceae</taxon>
        <taxon>Arthrobacter</taxon>
    </lineage>
</organism>
<dbReference type="Pfam" id="PF06224">
    <property type="entry name" value="AlkZ-like"/>
    <property type="match status" value="1"/>
</dbReference>
<gene>
    <name evidence="2" type="ORF">AAE021_06570</name>
</gene>
<reference evidence="2 3" key="1">
    <citation type="submission" date="2024-04" db="EMBL/GenBank/DDBJ databases">
        <title>Arthrobacter sp. from Plains bison fecal sample.</title>
        <authorList>
            <person name="Ruzzini A."/>
        </authorList>
    </citation>
    <scope>NUCLEOTIDE SEQUENCE [LARGE SCALE GENOMIC DNA]</scope>
    <source>
        <strain evidence="2 3">EINP1</strain>
    </source>
</reference>
<accession>A0ABZ2ZYF3</accession>
<evidence type="ECO:0000313" key="3">
    <source>
        <dbReference type="Proteomes" id="UP001448858"/>
    </source>
</evidence>
<feature type="region of interest" description="Disordered" evidence="1">
    <location>
        <begin position="32"/>
        <end position="56"/>
    </location>
</feature>
<keyword evidence="2" id="KW-0238">DNA-binding</keyword>
<feature type="compositionally biased region" description="Polar residues" evidence="1">
    <location>
        <begin position="37"/>
        <end position="50"/>
    </location>
</feature>
<evidence type="ECO:0000313" key="2">
    <source>
        <dbReference type="EMBL" id="WZP17213.1"/>
    </source>
</evidence>
<proteinExistence type="predicted"/>
<dbReference type="Proteomes" id="UP001448858">
    <property type="component" value="Chromosome"/>
</dbReference>
<name>A0ABZ2ZYF3_9MICC</name>
<dbReference type="GO" id="GO:0003677">
    <property type="term" value="F:DNA binding"/>
    <property type="evidence" value="ECO:0007669"/>
    <property type="project" value="UniProtKB-KW"/>
</dbReference>
<evidence type="ECO:0000256" key="1">
    <source>
        <dbReference type="SAM" id="MobiDB-lite"/>
    </source>
</evidence>